<feature type="compositionally biased region" description="Low complexity" evidence="5">
    <location>
        <begin position="468"/>
        <end position="491"/>
    </location>
</feature>
<dbReference type="Gene3D" id="3.30.40.10">
    <property type="entry name" value="Zinc/RING finger domain, C3HC4 (zinc finger)"/>
    <property type="match status" value="1"/>
</dbReference>
<dbReference type="EMBL" id="KZ819290">
    <property type="protein sequence ID" value="PWN98693.1"/>
    <property type="molecule type" value="Genomic_DNA"/>
</dbReference>
<feature type="compositionally biased region" description="Low complexity" evidence="5">
    <location>
        <begin position="172"/>
        <end position="181"/>
    </location>
</feature>
<dbReference type="RefSeq" id="XP_025598972.1">
    <property type="nucleotide sequence ID" value="XM_025742076.1"/>
</dbReference>
<feature type="compositionally biased region" description="Basic and acidic residues" evidence="5">
    <location>
        <begin position="380"/>
        <end position="391"/>
    </location>
</feature>
<dbReference type="InterPro" id="IPR001841">
    <property type="entry name" value="Znf_RING"/>
</dbReference>
<protein>
    <recommendedName>
        <fullName evidence="10">RING-type domain-containing protein</fullName>
    </recommendedName>
</protein>
<dbReference type="SMART" id="SM00184">
    <property type="entry name" value="RING"/>
    <property type="match status" value="1"/>
</dbReference>
<feature type="region of interest" description="Disordered" evidence="5">
    <location>
        <begin position="610"/>
        <end position="641"/>
    </location>
</feature>
<dbReference type="PANTHER" id="PTHR23327:SF51">
    <property type="entry name" value="TRANSCRIPTIONAL REGULATOR OF YEAST FORM ADHERENCE 3"/>
    <property type="match status" value="1"/>
</dbReference>
<evidence type="ECO:0000259" key="7">
    <source>
        <dbReference type="PROSITE" id="PS51382"/>
    </source>
</evidence>
<dbReference type="STRING" id="58919.A0A316ZEL2"/>
<dbReference type="InterPro" id="IPR013083">
    <property type="entry name" value="Znf_RING/FYVE/PHD"/>
</dbReference>
<gene>
    <name evidence="8" type="ORF">FA09DRAFT_329207</name>
</gene>
<dbReference type="SUPFAM" id="SSF57850">
    <property type="entry name" value="RING/U-box"/>
    <property type="match status" value="1"/>
</dbReference>
<proteinExistence type="predicted"/>
<evidence type="ECO:0000313" key="9">
    <source>
        <dbReference type="Proteomes" id="UP000245946"/>
    </source>
</evidence>
<evidence type="ECO:0008006" key="10">
    <source>
        <dbReference type="Google" id="ProtNLM"/>
    </source>
</evidence>
<evidence type="ECO:0000313" key="8">
    <source>
        <dbReference type="EMBL" id="PWN98693.1"/>
    </source>
</evidence>
<keyword evidence="3" id="KW-0862">Zinc</keyword>
<organism evidence="8 9">
    <name type="scientific">Tilletiopsis washingtonensis</name>
    <dbReference type="NCBI Taxonomy" id="58919"/>
    <lineage>
        <taxon>Eukaryota</taxon>
        <taxon>Fungi</taxon>
        <taxon>Dikarya</taxon>
        <taxon>Basidiomycota</taxon>
        <taxon>Ustilaginomycotina</taxon>
        <taxon>Exobasidiomycetes</taxon>
        <taxon>Entylomatales</taxon>
        <taxon>Entylomatales incertae sedis</taxon>
        <taxon>Tilletiopsis</taxon>
    </lineage>
</organism>
<dbReference type="InterPro" id="IPR018957">
    <property type="entry name" value="Znf_C3HC4_RING-type"/>
</dbReference>
<dbReference type="PANTHER" id="PTHR23327">
    <property type="entry name" value="RING FINGER PROTEIN 127"/>
    <property type="match status" value="1"/>
</dbReference>
<dbReference type="PROSITE" id="PS51382">
    <property type="entry name" value="SPX"/>
    <property type="match status" value="1"/>
</dbReference>
<dbReference type="PROSITE" id="PS00518">
    <property type="entry name" value="ZF_RING_1"/>
    <property type="match status" value="1"/>
</dbReference>
<keyword evidence="1" id="KW-0479">Metal-binding</keyword>
<dbReference type="GO" id="GO:0008270">
    <property type="term" value="F:zinc ion binding"/>
    <property type="evidence" value="ECO:0007669"/>
    <property type="project" value="UniProtKB-KW"/>
</dbReference>
<feature type="compositionally biased region" description="Basic and acidic residues" evidence="5">
    <location>
        <begin position="328"/>
        <end position="344"/>
    </location>
</feature>
<evidence type="ECO:0000256" key="5">
    <source>
        <dbReference type="SAM" id="MobiDB-lite"/>
    </source>
</evidence>
<dbReference type="PROSITE" id="PS50089">
    <property type="entry name" value="ZF_RING_2"/>
    <property type="match status" value="1"/>
</dbReference>
<feature type="compositionally biased region" description="Acidic residues" evidence="5">
    <location>
        <begin position="233"/>
        <end position="242"/>
    </location>
</feature>
<reference evidence="8 9" key="1">
    <citation type="journal article" date="2018" name="Mol. Biol. Evol.">
        <title>Broad Genomic Sampling Reveals a Smut Pathogenic Ancestry of the Fungal Clade Ustilaginomycotina.</title>
        <authorList>
            <person name="Kijpornyongpan T."/>
            <person name="Mondo S.J."/>
            <person name="Barry K."/>
            <person name="Sandor L."/>
            <person name="Lee J."/>
            <person name="Lipzen A."/>
            <person name="Pangilinan J."/>
            <person name="LaButti K."/>
            <person name="Hainaut M."/>
            <person name="Henrissat B."/>
            <person name="Grigoriev I.V."/>
            <person name="Spatafora J.W."/>
            <person name="Aime M.C."/>
        </authorList>
    </citation>
    <scope>NUCLEOTIDE SEQUENCE [LARGE SCALE GENOMIC DNA]</scope>
    <source>
        <strain evidence="8 9">MCA 4186</strain>
    </source>
</reference>
<dbReference type="AlphaFoldDB" id="A0A316ZEL2"/>
<feature type="region of interest" description="Disordered" evidence="5">
    <location>
        <begin position="54"/>
        <end position="493"/>
    </location>
</feature>
<dbReference type="Pfam" id="PF03105">
    <property type="entry name" value="SPX"/>
    <property type="match status" value="1"/>
</dbReference>
<feature type="compositionally biased region" description="Basic and acidic residues" evidence="5">
    <location>
        <begin position="140"/>
        <end position="155"/>
    </location>
</feature>
<feature type="compositionally biased region" description="Basic and acidic residues" evidence="5">
    <location>
        <begin position="217"/>
        <end position="228"/>
    </location>
</feature>
<evidence type="ECO:0000256" key="2">
    <source>
        <dbReference type="ARBA" id="ARBA00022771"/>
    </source>
</evidence>
<evidence type="ECO:0000256" key="4">
    <source>
        <dbReference type="PROSITE-ProRule" id="PRU00175"/>
    </source>
</evidence>
<keyword evidence="2 4" id="KW-0863">Zinc-finger</keyword>
<dbReference type="Pfam" id="PF00097">
    <property type="entry name" value="zf-C3HC4"/>
    <property type="match status" value="1"/>
</dbReference>
<dbReference type="OrthoDB" id="5588846at2759"/>
<dbReference type="CDD" id="cd23137">
    <property type="entry name" value="RING-HC_TRY3-like"/>
    <property type="match status" value="1"/>
</dbReference>
<dbReference type="Proteomes" id="UP000245946">
    <property type="component" value="Unassembled WGS sequence"/>
</dbReference>
<name>A0A316ZEL2_9BASI</name>
<sequence>MKFGKSYMETLASPSFPEEWRQGAIEYKHLKKLINGVVAELESLGLGADVLRDLMLPPEGADGDDEDEESAGRRRPAAPASGTRHAPGSGHRRDSSGSRERSQSSEDSSADEGAAPAGKGKLRSGSSVLSPLIEGTAYAKRAESKPTVVPRDHLELPGSAYDEAVDSEDSASHALSSSPAAEWLSSMVPPSRARRHSSALSRGSRLRASGSSSSESQRADGSDSRDVSVDSESAVDADDDAPVEVLRPRFKPAPGARRPSSARPSSSQSSAGASADDEAAERPWHGLGKKDLAALRTGRPSDVGGATGLAPRKMGPTERRASSGAAGDDERHDWGGQAWRERAGIDLWKQAGEKSAPPRKTSPPPTASSPAGGMGGRWVKGKDGRRARAEYELGGTPEHPIPRIRLFVESPVNSDEEDGGAADDSDADDEDEARITDLPDSPRSVADTIRPAPAALSLPDPGLPLPPQDAADAAAEAAASSPADVVDSGDAGVHKRRMRHREIVIPLTADSEFLDTLTNALANLSSLQTQQRDNFVKQTNSLCSTVARVASPYASKSDLYVWREIFSLYVEMQIFESQREKDRGELSVDESEARLKRFAEELAKRGWAVDAAPPSAPQKKGLAKRMGLRKGEKSSASSGGDLPLKDARSVTALEDFLRLNLALLDVKKFQRVNVEAARKILKKHDKRTALTASSDLRTFMAQQEAARARAMVAGVGLSGLVDVSPEAFGGSAGGALVPTHPSLAALLPSSTTGLLSESLPHILLSLLTSTLLPILPSIDDYSCAICTGVAWRPIRLDCSHLFCIRCLVKLQKKGKVDCPLCRSKGVVGTADGRNVDEAATNFMKAWFPREVAEKDKENESDRRKEEMFELGVRVTDADAEKCIIC</sequence>
<evidence type="ECO:0000256" key="3">
    <source>
        <dbReference type="ARBA" id="ARBA00022833"/>
    </source>
</evidence>
<feature type="compositionally biased region" description="Low complexity" evidence="5">
    <location>
        <begin position="105"/>
        <end position="115"/>
    </location>
</feature>
<feature type="compositionally biased region" description="Basic and acidic residues" evidence="5">
    <location>
        <begin position="280"/>
        <end position="293"/>
    </location>
</feature>
<keyword evidence="9" id="KW-1185">Reference proteome</keyword>
<dbReference type="InterPro" id="IPR004331">
    <property type="entry name" value="SPX_dom"/>
</dbReference>
<evidence type="ECO:0000256" key="1">
    <source>
        <dbReference type="ARBA" id="ARBA00022723"/>
    </source>
</evidence>
<feature type="domain" description="SPX" evidence="7">
    <location>
        <begin position="1"/>
        <end position="698"/>
    </location>
</feature>
<dbReference type="InterPro" id="IPR017907">
    <property type="entry name" value="Znf_RING_CS"/>
</dbReference>
<feature type="compositionally biased region" description="Low complexity" evidence="5">
    <location>
        <begin position="451"/>
        <end position="460"/>
    </location>
</feature>
<feature type="domain" description="RING-type" evidence="6">
    <location>
        <begin position="783"/>
        <end position="822"/>
    </location>
</feature>
<feature type="compositionally biased region" description="Acidic residues" evidence="5">
    <location>
        <begin position="414"/>
        <end position="432"/>
    </location>
</feature>
<feature type="compositionally biased region" description="Low complexity" evidence="5">
    <location>
        <begin position="252"/>
        <end position="274"/>
    </location>
</feature>
<dbReference type="GeneID" id="37269620"/>
<evidence type="ECO:0000259" key="6">
    <source>
        <dbReference type="PROSITE" id="PS50089"/>
    </source>
</evidence>
<feature type="compositionally biased region" description="Low complexity" evidence="5">
    <location>
        <begin position="198"/>
        <end position="216"/>
    </location>
</feature>
<accession>A0A316ZEL2</accession>
<feature type="compositionally biased region" description="Basic and acidic residues" evidence="5">
    <location>
        <begin position="91"/>
        <end position="104"/>
    </location>
</feature>